<feature type="compositionally biased region" description="Gly residues" evidence="1">
    <location>
        <begin position="263"/>
        <end position="272"/>
    </location>
</feature>
<evidence type="ECO:0000313" key="2">
    <source>
        <dbReference type="EMBL" id="MEU8132376.1"/>
    </source>
</evidence>
<keyword evidence="3" id="KW-1185">Reference proteome</keyword>
<proteinExistence type="predicted"/>
<feature type="region of interest" description="Disordered" evidence="1">
    <location>
        <begin position="249"/>
        <end position="308"/>
    </location>
</feature>
<dbReference type="RefSeq" id="WP_358348089.1">
    <property type="nucleotide sequence ID" value="NZ_JBEZFP010000004.1"/>
</dbReference>
<dbReference type="Proteomes" id="UP001551482">
    <property type="component" value="Unassembled WGS sequence"/>
</dbReference>
<sequence>MARSRRRRSSATSLPTRGSHARGTRSVPGQSLDLAAAAARVAERFAGSALRSPQDGCGHCFDERELLLLATPDAQLTRDLAMRAAWKAHQFDDAHGLMRRVLPSLAAAIVDREYDMGRALRGLAQARFHTWPRSMAAPVLDLLDTWFLTTLRAPGTGAHLVLEACAAAGDGVGRWLAMWEREKTPVADAHLAQATWWWAGDCAPPSIDWLLAPEDVVPELCAWLAGYAAERMAAYGAPPEMVRRLRGLVPPPGSERGADETGGDGWLGGGWLREGRLGKEGDGAEWDGALLPRPEEWPGVRRPQGSCT</sequence>
<reference evidence="2 3" key="1">
    <citation type="submission" date="2024-06" db="EMBL/GenBank/DDBJ databases">
        <title>The Natural Products Discovery Center: Release of the First 8490 Sequenced Strains for Exploring Actinobacteria Biosynthetic Diversity.</title>
        <authorList>
            <person name="Kalkreuter E."/>
            <person name="Kautsar S.A."/>
            <person name="Yang D."/>
            <person name="Bader C.D."/>
            <person name="Teijaro C.N."/>
            <person name="Fluegel L."/>
            <person name="Davis C.M."/>
            <person name="Simpson J.R."/>
            <person name="Lauterbach L."/>
            <person name="Steele A.D."/>
            <person name="Gui C."/>
            <person name="Meng S."/>
            <person name="Li G."/>
            <person name="Viehrig K."/>
            <person name="Ye F."/>
            <person name="Su P."/>
            <person name="Kiefer A.F."/>
            <person name="Nichols A."/>
            <person name="Cepeda A.J."/>
            <person name="Yan W."/>
            <person name="Fan B."/>
            <person name="Jiang Y."/>
            <person name="Adhikari A."/>
            <person name="Zheng C.-J."/>
            <person name="Schuster L."/>
            <person name="Cowan T.M."/>
            <person name="Smanski M.J."/>
            <person name="Chevrette M.G."/>
            <person name="De Carvalho L.P.S."/>
            <person name="Shen B."/>
        </authorList>
    </citation>
    <scope>NUCLEOTIDE SEQUENCE [LARGE SCALE GENOMIC DNA]</scope>
    <source>
        <strain evidence="2 3">NPDC048946</strain>
    </source>
</reference>
<protein>
    <submittedName>
        <fullName evidence="2">Uncharacterized protein</fullName>
    </submittedName>
</protein>
<organism evidence="2 3">
    <name type="scientific">Streptodolium elevatio</name>
    <dbReference type="NCBI Taxonomy" id="3157996"/>
    <lineage>
        <taxon>Bacteria</taxon>
        <taxon>Bacillati</taxon>
        <taxon>Actinomycetota</taxon>
        <taxon>Actinomycetes</taxon>
        <taxon>Kitasatosporales</taxon>
        <taxon>Streptomycetaceae</taxon>
        <taxon>Streptodolium</taxon>
    </lineage>
</organism>
<accession>A0ABV3D9F7</accession>
<comment type="caution">
    <text evidence="2">The sequence shown here is derived from an EMBL/GenBank/DDBJ whole genome shotgun (WGS) entry which is preliminary data.</text>
</comment>
<feature type="region of interest" description="Disordered" evidence="1">
    <location>
        <begin position="1"/>
        <end position="29"/>
    </location>
</feature>
<feature type="compositionally biased region" description="Basic and acidic residues" evidence="1">
    <location>
        <begin position="273"/>
        <end position="282"/>
    </location>
</feature>
<evidence type="ECO:0000256" key="1">
    <source>
        <dbReference type="SAM" id="MobiDB-lite"/>
    </source>
</evidence>
<evidence type="ECO:0000313" key="3">
    <source>
        <dbReference type="Proteomes" id="UP001551482"/>
    </source>
</evidence>
<gene>
    <name evidence="2" type="ORF">AB0C36_02585</name>
</gene>
<dbReference type="EMBL" id="JBEZFP010000004">
    <property type="protein sequence ID" value="MEU8132376.1"/>
    <property type="molecule type" value="Genomic_DNA"/>
</dbReference>
<name>A0ABV3D9F7_9ACTN</name>